<dbReference type="EMBL" id="JAIZAY010000023">
    <property type="protein sequence ID" value="KAJ8020059.1"/>
    <property type="molecule type" value="Genomic_DNA"/>
</dbReference>
<name>A0A9Q1BCD9_HOLLE</name>
<keyword evidence="3" id="KW-1185">Reference proteome</keyword>
<accession>A0A9Q1BCD9</accession>
<proteinExistence type="predicted"/>
<dbReference type="AlphaFoldDB" id="A0A9Q1BCD9"/>
<sequence>MQWATETWSSPQLKQEPVASRTDSIGRNSHSIVSPQAVSHAFRSAQGTSTAQNTTPHMPVACRYPYYNNNLDPATASLAASYHDDFSAWNSFDLATHQQRAFHFATPAAAAAAVNAPPVMSFTHLPGHRTAGYTFGVAGGVVKPAHRGYPQPRQTTESEEQSVGRIPSYKFWN</sequence>
<protein>
    <submittedName>
        <fullName evidence="2">Uncharacterized protein</fullName>
    </submittedName>
</protein>
<reference evidence="2" key="1">
    <citation type="submission" date="2021-10" db="EMBL/GenBank/DDBJ databases">
        <title>Tropical sea cucumber genome reveals ecological adaptation and Cuvierian tubules defense mechanism.</title>
        <authorList>
            <person name="Chen T."/>
        </authorList>
    </citation>
    <scope>NUCLEOTIDE SEQUENCE</scope>
    <source>
        <strain evidence="2">Nanhai2018</strain>
        <tissue evidence="2">Muscle</tissue>
    </source>
</reference>
<feature type="region of interest" description="Disordered" evidence="1">
    <location>
        <begin position="145"/>
        <end position="173"/>
    </location>
</feature>
<dbReference type="Proteomes" id="UP001152320">
    <property type="component" value="Chromosome 23"/>
</dbReference>
<evidence type="ECO:0000256" key="1">
    <source>
        <dbReference type="SAM" id="MobiDB-lite"/>
    </source>
</evidence>
<evidence type="ECO:0000313" key="3">
    <source>
        <dbReference type="Proteomes" id="UP001152320"/>
    </source>
</evidence>
<feature type="compositionally biased region" description="Polar residues" evidence="1">
    <location>
        <begin position="1"/>
        <end position="13"/>
    </location>
</feature>
<comment type="caution">
    <text evidence="2">The sequence shown here is derived from an EMBL/GenBank/DDBJ whole genome shotgun (WGS) entry which is preliminary data.</text>
</comment>
<evidence type="ECO:0000313" key="2">
    <source>
        <dbReference type="EMBL" id="KAJ8020059.1"/>
    </source>
</evidence>
<gene>
    <name evidence="2" type="ORF">HOLleu_41901</name>
</gene>
<organism evidence="2 3">
    <name type="scientific">Holothuria leucospilota</name>
    <name type="common">Black long sea cucumber</name>
    <name type="synonym">Mertensiothuria leucospilota</name>
    <dbReference type="NCBI Taxonomy" id="206669"/>
    <lineage>
        <taxon>Eukaryota</taxon>
        <taxon>Metazoa</taxon>
        <taxon>Echinodermata</taxon>
        <taxon>Eleutherozoa</taxon>
        <taxon>Echinozoa</taxon>
        <taxon>Holothuroidea</taxon>
        <taxon>Aspidochirotacea</taxon>
        <taxon>Aspidochirotida</taxon>
        <taxon>Holothuriidae</taxon>
        <taxon>Holothuria</taxon>
    </lineage>
</organism>
<feature type="region of interest" description="Disordered" evidence="1">
    <location>
        <begin position="1"/>
        <end position="29"/>
    </location>
</feature>